<feature type="domain" description="Histidine kinase" evidence="6">
    <location>
        <begin position="170"/>
        <end position="397"/>
    </location>
</feature>
<dbReference type="RefSeq" id="WP_093007951.1">
    <property type="nucleotide sequence ID" value="NZ_FNZZ01000008.1"/>
</dbReference>
<dbReference type="SUPFAM" id="SSF47384">
    <property type="entry name" value="Homodimeric domain of signal transducing histidine kinase"/>
    <property type="match status" value="1"/>
</dbReference>
<dbReference type="CDD" id="cd18161">
    <property type="entry name" value="REC_hyHK_blue-like"/>
    <property type="match status" value="1"/>
</dbReference>
<gene>
    <name evidence="10" type="ORF">SAMN05216382_3097</name>
</gene>
<dbReference type="Gene3D" id="3.30.565.10">
    <property type="entry name" value="Histidine kinase-like ATPase, C-terminal domain"/>
    <property type="match status" value="1"/>
</dbReference>
<feature type="domain" description="PAS" evidence="8">
    <location>
        <begin position="29"/>
        <end position="102"/>
    </location>
</feature>
<dbReference type="InterPro" id="IPR036097">
    <property type="entry name" value="HisK_dim/P_sf"/>
</dbReference>
<dbReference type="InterPro" id="IPR000700">
    <property type="entry name" value="PAS-assoc_C"/>
</dbReference>
<dbReference type="AlphaFoldDB" id="A0A1H7UWE0"/>
<reference evidence="11" key="1">
    <citation type="submission" date="2016-10" db="EMBL/GenBank/DDBJ databases">
        <authorList>
            <person name="Varghese N."/>
            <person name="Submissions S."/>
        </authorList>
    </citation>
    <scope>NUCLEOTIDE SEQUENCE [LARGE SCALE GENOMIC DNA]</scope>
    <source>
        <strain evidence="11">JS21-1</strain>
    </source>
</reference>
<evidence type="ECO:0000313" key="10">
    <source>
        <dbReference type="EMBL" id="SEM01271.1"/>
    </source>
</evidence>
<dbReference type="OrthoDB" id="9796100at2"/>
<dbReference type="Pfam" id="PF00072">
    <property type="entry name" value="Response_reg"/>
    <property type="match status" value="1"/>
</dbReference>
<organism evidence="10 11">
    <name type="scientific">Sphingomonas palmae</name>
    <dbReference type="NCBI Taxonomy" id="1855283"/>
    <lineage>
        <taxon>Bacteria</taxon>
        <taxon>Pseudomonadati</taxon>
        <taxon>Pseudomonadota</taxon>
        <taxon>Alphaproteobacteria</taxon>
        <taxon>Sphingomonadales</taxon>
        <taxon>Sphingomonadaceae</taxon>
        <taxon>Sphingomonas</taxon>
    </lineage>
</organism>
<evidence type="ECO:0000256" key="5">
    <source>
        <dbReference type="SAM" id="MobiDB-lite"/>
    </source>
</evidence>
<dbReference type="InterPro" id="IPR005467">
    <property type="entry name" value="His_kinase_dom"/>
</dbReference>
<dbReference type="InterPro" id="IPR003594">
    <property type="entry name" value="HATPase_dom"/>
</dbReference>
<feature type="domain" description="Response regulatory" evidence="7">
    <location>
        <begin position="419"/>
        <end position="536"/>
    </location>
</feature>
<evidence type="ECO:0000256" key="1">
    <source>
        <dbReference type="ARBA" id="ARBA00000085"/>
    </source>
</evidence>
<dbReference type="InterPro" id="IPR000014">
    <property type="entry name" value="PAS"/>
</dbReference>
<dbReference type="SMART" id="SM00448">
    <property type="entry name" value="REC"/>
    <property type="match status" value="1"/>
</dbReference>
<evidence type="ECO:0000259" key="6">
    <source>
        <dbReference type="PROSITE" id="PS50109"/>
    </source>
</evidence>
<comment type="catalytic activity">
    <reaction evidence="1">
        <text>ATP + protein L-histidine = ADP + protein N-phospho-L-histidine.</text>
        <dbReference type="EC" id="2.7.13.3"/>
    </reaction>
</comment>
<sequence>MADETSETPPGGPPPHLAGMANHDMGDDHNTIFFAAVKTTRMPMIVTDPNKHDNPIVFANPAFMNMTGYAWDELVGHNCRLLQGPDTDRDTVAEVRRAIEQRRETSVEILNYKKNGASFWNALFISPVFDADGKLIYFFASQLDVTRRRDAEEGLRQAQKMEAVGQLTGGVAHDFNNLLTVIQGFGDIVLNNLEKPGEFDRAKAARSIRAVMQAAERGATLTQQLLAFSRKQKLQGRVVNLVDLIDQLQPLIERTAGGAINIKIEHAEKTCNARIDPTQAELAIINVLLNARDAMPNGGTITIQASNRTLEAGDKGFGELEPGDYVMLTIADQGTGMSPEILARVTEPFFTTKDQGKGTGLGLSMVYGFMKQSGGSLRLYSEEGHGTTVRMLFPCEAAKVEPEGAQPQRSMADKHGNETVLVVEDQVDVGDYAEAVLTEFGYTVLRAENADQALAVLDGAGVKIDLLFSDLIMPGGMNGVMLAREVKRRRPRINVLLTTGYAESSIERVEARGAEFELIQKPYKRTELATKVRRVIDGPTGVGTHGA</sequence>
<dbReference type="InterPro" id="IPR004358">
    <property type="entry name" value="Sig_transdc_His_kin-like_C"/>
</dbReference>
<dbReference type="EMBL" id="FNZZ01000008">
    <property type="protein sequence ID" value="SEM01271.1"/>
    <property type="molecule type" value="Genomic_DNA"/>
</dbReference>
<dbReference type="PRINTS" id="PR00344">
    <property type="entry name" value="BCTRLSENSOR"/>
</dbReference>
<name>A0A1H7UWE0_9SPHN</name>
<dbReference type="Gene3D" id="3.40.50.2300">
    <property type="match status" value="1"/>
</dbReference>
<dbReference type="CDD" id="cd00082">
    <property type="entry name" value="HisKA"/>
    <property type="match status" value="1"/>
</dbReference>
<dbReference type="Pfam" id="PF13426">
    <property type="entry name" value="PAS_9"/>
    <property type="match status" value="1"/>
</dbReference>
<dbReference type="SMART" id="SM00387">
    <property type="entry name" value="HATPase_c"/>
    <property type="match status" value="1"/>
</dbReference>
<dbReference type="Gene3D" id="1.10.287.130">
    <property type="match status" value="1"/>
</dbReference>
<dbReference type="SUPFAM" id="SSF55785">
    <property type="entry name" value="PYP-like sensor domain (PAS domain)"/>
    <property type="match status" value="1"/>
</dbReference>
<dbReference type="Proteomes" id="UP000199214">
    <property type="component" value="Unassembled WGS sequence"/>
</dbReference>
<dbReference type="CDD" id="cd00130">
    <property type="entry name" value="PAS"/>
    <property type="match status" value="1"/>
</dbReference>
<evidence type="ECO:0000256" key="4">
    <source>
        <dbReference type="PROSITE-ProRule" id="PRU00169"/>
    </source>
</evidence>
<evidence type="ECO:0000256" key="3">
    <source>
        <dbReference type="ARBA" id="ARBA00022553"/>
    </source>
</evidence>
<feature type="modified residue" description="4-aspartylphosphate" evidence="4">
    <location>
        <position position="470"/>
    </location>
</feature>
<dbReference type="PROSITE" id="PS50110">
    <property type="entry name" value="RESPONSE_REGULATORY"/>
    <property type="match status" value="1"/>
</dbReference>
<dbReference type="GO" id="GO:0000155">
    <property type="term" value="F:phosphorelay sensor kinase activity"/>
    <property type="evidence" value="ECO:0007669"/>
    <property type="project" value="InterPro"/>
</dbReference>
<dbReference type="InterPro" id="IPR011006">
    <property type="entry name" value="CheY-like_superfamily"/>
</dbReference>
<protein>
    <recommendedName>
        <fullName evidence="2">histidine kinase</fullName>
        <ecNumber evidence="2">2.7.13.3</ecNumber>
    </recommendedName>
</protein>
<dbReference type="SMART" id="SM00091">
    <property type="entry name" value="PAS"/>
    <property type="match status" value="1"/>
</dbReference>
<dbReference type="InterPro" id="IPR035965">
    <property type="entry name" value="PAS-like_dom_sf"/>
</dbReference>
<dbReference type="PROSITE" id="PS50113">
    <property type="entry name" value="PAC"/>
    <property type="match status" value="1"/>
</dbReference>
<evidence type="ECO:0000259" key="9">
    <source>
        <dbReference type="PROSITE" id="PS50113"/>
    </source>
</evidence>
<evidence type="ECO:0000256" key="2">
    <source>
        <dbReference type="ARBA" id="ARBA00012438"/>
    </source>
</evidence>
<dbReference type="SMART" id="SM00086">
    <property type="entry name" value="PAC"/>
    <property type="match status" value="1"/>
</dbReference>
<dbReference type="STRING" id="1855283.SAMN05216382_3097"/>
<proteinExistence type="predicted"/>
<dbReference type="NCBIfam" id="NF010076">
    <property type="entry name" value="PRK13557.1"/>
    <property type="match status" value="1"/>
</dbReference>
<dbReference type="SUPFAM" id="SSF55874">
    <property type="entry name" value="ATPase domain of HSP90 chaperone/DNA topoisomerase II/histidine kinase"/>
    <property type="match status" value="1"/>
</dbReference>
<dbReference type="InterPro" id="IPR036890">
    <property type="entry name" value="HATPase_C_sf"/>
</dbReference>
<dbReference type="SUPFAM" id="SSF52172">
    <property type="entry name" value="CheY-like"/>
    <property type="match status" value="1"/>
</dbReference>
<evidence type="ECO:0000259" key="7">
    <source>
        <dbReference type="PROSITE" id="PS50110"/>
    </source>
</evidence>
<feature type="region of interest" description="Disordered" evidence="5">
    <location>
        <begin position="1"/>
        <end position="23"/>
    </location>
</feature>
<dbReference type="NCBIfam" id="TIGR00229">
    <property type="entry name" value="sensory_box"/>
    <property type="match status" value="1"/>
</dbReference>
<dbReference type="PANTHER" id="PTHR43065:SF42">
    <property type="entry name" value="TWO-COMPONENT SENSOR PPRA"/>
    <property type="match status" value="1"/>
</dbReference>
<accession>A0A1H7UWE0</accession>
<dbReference type="PANTHER" id="PTHR43065">
    <property type="entry name" value="SENSOR HISTIDINE KINASE"/>
    <property type="match status" value="1"/>
</dbReference>
<evidence type="ECO:0000259" key="8">
    <source>
        <dbReference type="PROSITE" id="PS50112"/>
    </source>
</evidence>
<feature type="domain" description="PAC" evidence="9">
    <location>
        <begin position="103"/>
        <end position="157"/>
    </location>
</feature>
<dbReference type="PROSITE" id="PS50112">
    <property type="entry name" value="PAS"/>
    <property type="match status" value="1"/>
</dbReference>
<dbReference type="PROSITE" id="PS50109">
    <property type="entry name" value="HIS_KIN"/>
    <property type="match status" value="1"/>
</dbReference>
<dbReference type="Gene3D" id="3.30.450.20">
    <property type="entry name" value="PAS domain"/>
    <property type="match status" value="1"/>
</dbReference>
<dbReference type="SMART" id="SM00388">
    <property type="entry name" value="HisKA"/>
    <property type="match status" value="1"/>
</dbReference>
<evidence type="ECO:0000313" key="11">
    <source>
        <dbReference type="Proteomes" id="UP000199214"/>
    </source>
</evidence>
<dbReference type="InterPro" id="IPR003661">
    <property type="entry name" value="HisK_dim/P_dom"/>
</dbReference>
<keyword evidence="3 4" id="KW-0597">Phosphoprotein</keyword>
<keyword evidence="11" id="KW-1185">Reference proteome</keyword>
<dbReference type="Pfam" id="PF02518">
    <property type="entry name" value="HATPase_c"/>
    <property type="match status" value="1"/>
</dbReference>
<dbReference type="EC" id="2.7.13.3" evidence="2"/>
<dbReference type="InterPro" id="IPR001789">
    <property type="entry name" value="Sig_transdc_resp-reg_receiver"/>
</dbReference>
<dbReference type="InterPro" id="IPR001610">
    <property type="entry name" value="PAC"/>
</dbReference>